<keyword evidence="10" id="KW-0732">Signal</keyword>
<evidence type="ECO:0000256" key="7">
    <source>
        <dbReference type="ARBA" id="ARBA00023004"/>
    </source>
</evidence>
<evidence type="ECO:0000256" key="5">
    <source>
        <dbReference type="ARBA" id="ARBA00022723"/>
    </source>
</evidence>
<dbReference type="PANTHER" id="PTHR46300">
    <property type="entry name" value="P450, PUTATIVE (EUROFUNG)-RELATED-RELATED"/>
    <property type="match status" value="1"/>
</dbReference>
<dbReference type="InterPro" id="IPR050364">
    <property type="entry name" value="Cytochrome_P450_fung"/>
</dbReference>
<dbReference type="Proteomes" id="UP001556367">
    <property type="component" value="Unassembled WGS sequence"/>
</dbReference>
<dbReference type="SUPFAM" id="SSF48264">
    <property type="entry name" value="Cytochrome P450"/>
    <property type="match status" value="1"/>
</dbReference>
<keyword evidence="5 9" id="KW-0479">Metal-binding</keyword>
<proteinExistence type="inferred from homology"/>
<keyword evidence="12" id="KW-1185">Reference proteome</keyword>
<dbReference type="InterPro" id="IPR017972">
    <property type="entry name" value="Cyt_P450_CS"/>
</dbReference>
<gene>
    <name evidence="11" type="ORF">HGRIS_003164</name>
</gene>
<accession>A0ABR3JND9</accession>
<evidence type="ECO:0000256" key="3">
    <source>
        <dbReference type="ARBA" id="ARBA00010617"/>
    </source>
</evidence>
<reference evidence="12" key="1">
    <citation type="submission" date="2024-06" db="EMBL/GenBank/DDBJ databases">
        <title>Multi-omics analyses provide insights into the biosynthesis of the anticancer antibiotic pleurotin in Hohenbuehelia grisea.</title>
        <authorList>
            <person name="Weaver J.A."/>
            <person name="Alberti F."/>
        </authorList>
    </citation>
    <scope>NUCLEOTIDE SEQUENCE [LARGE SCALE GENOMIC DNA]</scope>
    <source>
        <strain evidence="12">T-177</strain>
    </source>
</reference>
<dbReference type="PRINTS" id="PR00463">
    <property type="entry name" value="EP450I"/>
</dbReference>
<evidence type="ECO:0000256" key="8">
    <source>
        <dbReference type="ARBA" id="ARBA00023033"/>
    </source>
</evidence>
<keyword evidence="7 9" id="KW-0408">Iron</keyword>
<organism evidence="11 12">
    <name type="scientific">Hohenbuehelia grisea</name>
    <dbReference type="NCBI Taxonomy" id="104357"/>
    <lineage>
        <taxon>Eukaryota</taxon>
        <taxon>Fungi</taxon>
        <taxon>Dikarya</taxon>
        <taxon>Basidiomycota</taxon>
        <taxon>Agaricomycotina</taxon>
        <taxon>Agaricomycetes</taxon>
        <taxon>Agaricomycetidae</taxon>
        <taxon>Agaricales</taxon>
        <taxon>Pleurotineae</taxon>
        <taxon>Pleurotaceae</taxon>
        <taxon>Hohenbuehelia</taxon>
    </lineage>
</organism>
<keyword evidence="8 9" id="KW-0503">Monooxygenase</keyword>
<sequence>MQAIIVPLGILVLTLLLYTFKQKIQSKSHGRNYPPGPTLKQFGNNAIPGKPWVQYTELAKKYGPIMHFDSGGGHIVVLSTEQAANDLFEKRSRLYSSRSQNPVLDLMGWDWAITFLPYADEWRAQRRMIHQGLRLEAIKQHQPLQLRKLQEILQYVLDDPSNFAQSYRMLSASITMQAVYGYTVEGPDDRFVAIAEEAVKTLETAVMYSGVLASRSLHFLRYLPAWFPGASSRRMAEDAAPVVRRMADVPFAFVKDQIAQGKSSACLASDLLESHRFRQGTEVEEALIKHTTAAIYGGAADTTTSSILFFILAMILHPHAAKRAQAEIDSFLRGVRLPTFEDRPHLPYIEAIFREVLRWRPAIPLGVPHAVIDDDVYEGYFIPKGTTLIGNIWAMTRDNNRYPDPETFKPERYLDTQGKFNGDTVIHAWGFGRRICPGRYFADATVWATIACSLAVFDFAFAKDENGQEIPVNADDVTDTLVVLPKPFKCSITPRSSVAESLIREQPLAQ</sequence>
<evidence type="ECO:0000256" key="4">
    <source>
        <dbReference type="ARBA" id="ARBA00022617"/>
    </source>
</evidence>
<dbReference type="PRINTS" id="PR00385">
    <property type="entry name" value="P450"/>
</dbReference>
<dbReference type="PANTHER" id="PTHR46300:SF7">
    <property type="entry name" value="P450, PUTATIVE (EUROFUNG)-RELATED"/>
    <property type="match status" value="1"/>
</dbReference>
<feature type="chain" id="PRO_5047365156" description="Cytochrome P450" evidence="10">
    <location>
        <begin position="27"/>
        <end position="510"/>
    </location>
</feature>
<evidence type="ECO:0000313" key="12">
    <source>
        <dbReference type="Proteomes" id="UP001556367"/>
    </source>
</evidence>
<dbReference type="InterPro" id="IPR002401">
    <property type="entry name" value="Cyt_P450_E_grp-I"/>
</dbReference>
<evidence type="ECO:0000313" key="11">
    <source>
        <dbReference type="EMBL" id="KAL0957066.1"/>
    </source>
</evidence>
<dbReference type="InterPro" id="IPR036396">
    <property type="entry name" value="Cyt_P450_sf"/>
</dbReference>
<evidence type="ECO:0000256" key="2">
    <source>
        <dbReference type="ARBA" id="ARBA00005179"/>
    </source>
</evidence>
<dbReference type="PROSITE" id="PS00086">
    <property type="entry name" value="CYTOCHROME_P450"/>
    <property type="match status" value="1"/>
</dbReference>
<evidence type="ECO:0000256" key="1">
    <source>
        <dbReference type="ARBA" id="ARBA00001971"/>
    </source>
</evidence>
<dbReference type="InterPro" id="IPR001128">
    <property type="entry name" value="Cyt_P450"/>
</dbReference>
<comment type="cofactor">
    <cofactor evidence="1">
        <name>heme</name>
        <dbReference type="ChEBI" id="CHEBI:30413"/>
    </cofactor>
</comment>
<dbReference type="Gene3D" id="1.10.630.10">
    <property type="entry name" value="Cytochrome P450"/>
    <property type="match status" value="1"/>
</dbReference>
<dbReference type="Pfam" id="PF00067">
    <property type="entry name" value="p450"/>
    <property type="match status" value="1"/>
</dbReference>
<feature type="signal peptide" evidence="10">
    <location>
        <begin position="1"/>
        <end position="26"/>
    </location>
</feature>
<comment type="caution">
    <text evidence="11">The sequence shown here is derived from an EMBL/GenBank/DDBJ whole genome shotgun (WGS) entry which is preliminary data.</text>
</comment>
<evidence type="ECO:0000256" key="10">
    <source>
        <dbReference type="SAM" id="SignalP"/>
    </source>
</evidence>
<evidence type="ECO:0000256" key="6">
    <source>
        <dbReference type="ARBA" id="ARBA00023002"/>
    </source>
</evidence>
<evidence type="ECO:0008006" key="13">
    <source>
        <dbReference type="Google" id="ProtNLM"/>
    </source>
</evidence>
<comment type="pathway">
    <text evidence="2">Secondary metabolite biosynthesis.</text>
</comment>
<dbReference type="EMBL" id="JASNQZ010000006">
    <property type="protein sequence ID" value="KAL0957066.1"/>
    <property type="molecule type" value="Genomic_DNA"/>
</dbReference>
<protein>
    <recommendedName>
        <fullName evidence="13">Cytochrome P450</fullName>
    </recommendedName>
</protein>
<comment type="similarity">
    <text evidence="3 9">Belongs to the cytochrome P450 family.</text>
</comment>
<name>A0ABR3JND9_9AGAR</name>
<keyword evidence="4 9" id="KW-0349">Heme</keyword>
<keyword evidence="6 9" id="KW-0560">Oxidoreductase</keyword>
<dbReference type="CDD" id="cd11065">
    <property type="entry name" value="CYP64-like"/>
    <property type="match status" value="1"/>
</dbReference>
<evidence type="ECO:0000256" key="9">
    <source>
        <dbReference type="RuleBase" id="RU000461"/>
    </source>
</evidence>